<evidence type="ECO:0000313" key="4">
    <source>
        <dbReference type="Proteomes" id="UP000316292"/>
    </source>
</evidence>
<feature type="transmembrane region" description="Helical" evidence="2">
    <location>
        <begin position="127"/>
        <end position="145"/>
    </location>
</feature>
<accession>A0A538S6I1</accession>
<reference evidence="3 4" key="1">
    <citation type="journal article" date="2019" name="Nat. Microbiol.">
        <title>Mediterranean grassland soil C-N compound turnover is dependent on rainfall and depth, and is mediated by genomically divergent microorganisms.</title>
        <authorList>
            <person name="Diamond S."/>
            <person name="Andeer P.F."/>
            <person name="Li Z."/>
            <person name="Crits-Christoph A."/>
            <person name="Burstein D."/>
            <person name="Anantharaman K."/>
            <person name="Lane K.R."/>
            <person name="Thomas B.C."/>
            <person name="Pan C."/>
            <person name="Northen T.R."/>
            <person name="Banfield J.F."/>
        </authorList>
    </citation>
    <scope>NUCLEOTIDE SEQUENCE [LARGE SCALE GENOMIC DNA]</scope>
    <source>
        <strain evidence="3">WS_1</strain>
    </source>
</reference>
<dbReference type="EMBL" id="VBOR01000134">
    <property type="protein sequence ID" value="TMQ46983.1"/>
    <property type="molecule type" value="Genomic_DNA"/>
</dbReference>
<evidence type="ECO:0000313" key="3">
    <source>
        <dbReference type="EMBL" id="TMQ46983.1"/>
    </source>
</evidence>
<dbReference type="AlphaFoldDB" id="A0A538S6I1"/>
<protein>
    <submittedName>
        <fullName evidence="3">Uncharacterized protein</fullName>
    </submittedName>
</protein>
<evidence type="ECO:0000256" key="1">
    <source>
        <dbReference type="SAM" id="MobiDB-lite"/>
    </source>
</evidence>
<gene>
    <name evidence="3" type="ORF">E6K71_11220</name>
</gene>
<feature type="transmembrane region" description="Helical" evidence="2">
    <location>
        <begin position="67"/>
        <end position="84"/>
    </location>
</feature>
<organism evidence="3 4">
    <name type="scientific">Eiseniibacteriota bacterium</name>
    <dbReference type="NCBI Taxonomy" id="2212470"/>
    <lineage>
        <taxon>Bacteria</taxon>
        <taxon>Candidatus Eiseniibacteriota</taxon>
    </lineage>
</organism>
<keyword evidence="2" id="KW-0472">Membrane</keyword>
<feature type="region of interest" description="Disordered" evidence="1">
    <location>
        <begin position="195"/>
        <end position="224"/>
    </location>
</feature>
<proteinExistence type="predicted"/>
<name>A0A538S6I1_UNCEI</name>
<evidence type="ECO:0000256" key="2">
    <source>
        <dbReference type="SAM" id="Phobius"/>
    </source>
</evidence>
<feature type="transmembrane region" description="Helical" evidence="2">
    <location>
        <begin position="29"/>
        <end position="47"/>
    </location>
</feature>
<dbReference type="Proteomes" id="UP000316292">
    <property type="component" value="Unassembled WGS sequence"/>
</dbReference>
<keyword evidence="2" id="KW-1133">Transmembrane helix</keyword>
<keyword evidence="2" id="KW-0812">Transmembrane</keyword>
<feature type="transmembrane region" description="Helical" evidence="2">
    <location>
        <begin position="96"/>
        <end position="115"/>
    </location>
</feature>
<comment type="caution">
    <text evidence="3">The sequence shown here is derived from an EMBL/GenBank/DDBJ whole genome shotgun (WGS) entry which is preliminary data.</text>
</comment>
<sequence>MSATEGDTRAEEIPPEEQHMGVTRLARRVFVWFIITFALARSVGILMSLGRLHDFYLRFGQTHVHHLNYGIFILAAVGAYLLFLRPDETGLARASILYGVGLALTFDEFGMWLHLDDVYWQRASFDAMILIAAILGLIMAAPTVRRFRLHHWIWTIVMAIAVIWFITLLMKPFQRMHERIAPWFRRMDHPAMTDTTTAVDSADPRSPNDATAHPPAGPSQRIRK</sequence>
<feature type="transmembrane region" description="Helical" evidence="2">
    <location>
        <begin position="151"/>
        <end position="170"/>
    </location>
</feature>